<dbReference type="EC" id="2.1.1.-" evidence="6"/>
<evidence type="ECO:0000256" key="1">
    <source>
        <dbReference type="ARBA" id="ARBA00004606"/>
    </source>
</evidence>
<organism evidence="8 9">
    <name type="scientific">Oryza sativa subsp. japonica</name>
    <name type="common">Rice</name>
    <dbReference type="NCBI Taxonomy" id="39947"/>
    <lineage>
        <taxon>Eukaryota</taxon>
        <taxon>Viridiplantae</taxon>
        <taxon>Streptophyta</taxon>
        <taxon>Embryophyta</taxon>
        <taxon>Tracheophyta</taxon>
        <taxon>Spermatophyta</taxon>
        <taxon>Magnoliopsida</taxon>
        <taxon>Liliopsida</taxon>
        <taxon>Poales</taxon>
        <taxon>Poaceae</taxon>
        <taxon>BOP clade</taxon>
        <taxon>Oryzoideae</taxon>
        <taxon>Oryzeae</taxon>
        <taxon>Oryzinae</taxon>
        <taxon>Oryza</taxon>
        <taxon>Oryza sativa</taxon>
    </lineage>
</organism>
<gene>
    <name evidence="8" type="primary">OSJNBb0028C01.40</name>
</gene>
<dbReference type="InterPro" id="IPR004159">
    <property type="entry name" value="Put_SAM_MeTrfase"/>
</dbReference>
<feature type="compositionally biased region" description="Low complexity" evidence="7">
    <location>
        <begin position="94"/>
        <end position="104"/>
    </location>
</feature>
<dbReference type="SUPFAM" id="SSF53335">
    <property type="entry name" value="S-adenosyl-L-methionine-dependent methyltransferases"/>
    <property type="match status" value="1"/>
</dbReference>
<evidence type="ECO:0000256" key="7">
    <source>
        <dbReference type="SAM" id="MobiDB-lite"/>
    </source>
</evidence>
<dbReference type="PANTHER" id="PTHR10108:SF1049">
    <property type="entry name" value="METHYLTRANSFERASE"/>
    <property type="match status" value="1"/>
</dbReference>
<dbReference type="AlphaFoldDB" id="Q8LNI8"/>
<dbReference type="GO" id="GO:0008168">
    <property type="term" value="F:methyltransferase activity"/>
    <property type="evidence" value="ECO:0007669"/>
    <property type="project" value="UniProtKB-UniRule"/>
</dbReference>
<evidence type="ECO:0000313" key="9">
    <source>
        <dbReference type="Proteomes" id="UP000000763"/>
    </source>
</evidence>
<evidence type="ECO:0000256" key="2">
    <source>
        <dbReference type="ARBA" id="ARBA00008361"/>
    </source>
</evidence>
<name>Q8LNI8_ORYSJ</name>
<keyword evidence="4 6" id="KW-0735">Signal-anchor</keyword>
<evidence type="ECO:0000256" key="6">
    <source>
        <dbReference type="RuleBase" id="RU366043"/>
    </source>
</evidence>
<sequence>MPNAGAARRCGRATHVDLLTVVLAAMLCWASYTLSIWHNSRGAADSSVLGLVVGATVCGDADEELDFEARHAADDAGLSVSSGPANSRVRRALSSSGPAPAAAGTTVSRYRAPFPWPASRGVVWAGNSARGAKAAADAAAAANKWARVDGDMLRFTDAAAVRAYAYVVLRLVAAPVRAAVDVGAMHGGSWAAELMSRGVVTVSVAAPWGASDGAALVELALERGVPAVLAAAGGAPSRRLPFPAGAFDMAHCGRCLVPWHLHGKHFPSSRTRRAVLDGDRPRAPARRLLGPLGAPANGTHERAAIEAAAASMCWRSVADQNGFTVWQKPVGHVGCDAGENSPRFCAGQNKKFKWDSDVEPCITPIQEGAAPPREASAAEALRRDSETWTRRVARYKAVATQLGQKGRLRNLLDMNARRGGFAAALADDPVWVMSVVPATGGGDTDTDTLPAIYDRGLIGAYHDWCEPLPTPALSYDLLHADSLFTMYRDRCDMEDILLEMDRILRPGRAVIIRDDIAILARIKNFLTDRMRWDCQIFDGEDGSDDREKILFAAKTCCNDEDRDQEQ</sequence>
<dbReference type="Proteomes" id="UP000000763">
    <property type="component" value="Chromosome 10"/>
</dbReference>
<dbReference type="EMBL" id="AC079029">
    <property type="protein sequence ID" value="AAM92295.1"/>
    <property type="molecule type" value="Genomic_DNA"/>
</dbReference>
<keyword evidence="6" id="KW-0808">Transferase</keyword>
<keyword evidence="6" id="KW-0325">Glycoprotein</keyword>
<accession>Q8LNI8</accession>
<reference evidence="9" key="1">
    <citation type="journal article" date="2005" name="Nature">
        <title>The map-based sequence of the rice genome.</title>
        <authorList>
            <consortium name="International rice genome sequencing project (IRGSP)"/>
            <person name="Matsumoto T."/>
            <person name="Wu J."/>
            <person name="Kanamori H."/>
            <person name="Katayose Y."/>
            <person name="Fujisawa M."/>
            <person name="Namiki N."/>
            <person name="Mizuno H."/>
            <person name="Yamamoto K."/>
            <person name="Antonio B.A."/>
            <person name="Baba T."/>
            <person name="Sakata K."/>
            <person name="Nagamura Y."/>
            <person name="Aoki H."/>
            <person name="Arikawa K."/>
            <person name="Arita K."/>
            <person name="Bito T."/>
            <person name="Chiden Y."/>
            <person name="Fujitsuka N."/>
            <person name="Fukunaka R."/>
            <person name="Hamada M."/>
            <person name="Harada C."/>
            <person name="Hayashi A."/>
            <person name="Hijishita S."/>
            <person name="Honda M."/>
            <person name="Hosokawa S."/>
            <person name="Ichikawa Y."/>
            <person name="Idonuma A."/>
            <person name="Iijima M."/>
            <person name="Ikeda M."/>
            <person name="Ikeno M."/>
            <person name="Ito K."/>
            <person name="Ito S."/>
            <person name="Ito T."/>
            <person name="Ito Y."/>
            <person name="Ito Y."/>
            <person name="Iwabuchi A."/>
            <person name="Kamiya K."/>
            <person name="Karasawa W."/>
            <person name="Kurita K."/>
            <person name="Katagiri S."/>
            <person name="Kikuta A."/>
            <person name="Kobayashi H."/>
            <person name="Kobayashi N."/>
            <person name="Machita K."/>
            <person name="Maehara T."/>
            <person name="Masukawa M."/>
            <person name="Mizubayashi T."/>
            <person name="Mukai Y."/>
            <person name="Nagasaki H."/>
            <person name="Nagata Y."/>
            <person name="Naito S."/>
            <person name="Nakashima M."/>
            <person name="Nakama Y."/>
            <person name="Nakamichi Y."/>
            <person name="Nakamura M."/>
            <person name="Meguro A."/>
            <person name="Negishi M."/>
            <person name="Ohta I."/>
            <person name="Ohta T."/>
            <person name="Okamoto M."/>
            <person name="Ono N."/>
            <person name="Saji S."/>
            <person name="Sakaguchi M."/>
            <person name="Sakai K."/>
            <person name="Shibata M."/>
            <person name="Shimokawa T."/>
            <person name="Song J."/>
            <person name="Takazaki Y."/>
            <person name="Terasawa K."/>
            <person name="Tsugane M."/>
            <person name="Tsuji K."/>
            <person name="Ueda S."/>
            <person name="Waki K."/>
            <person name="Yamagata H."/>
            <person name="Yamamoto M."/>
            <person name="Yamamoto S."/>
            <person name="Yamane H."/>
            <person name="Yoshiki S."/>
            <person name="Yoshihara R."/>
            <person name="Yukawa K."/>
            <person name="Zhong H."/>
            <person name="Yano M."/>
            <person name="Yuan Q."/>
            <person name="Ouyang S."/>
            <person name="Liu J."/>
            <person name="Jones K.M."/>
            <person name="Gansberger K."/>
            <person name="Moffat K."/>
            <person name="Hill J."/>
            <person name="Bera J."/>
            <person name="Fadrosh D."/>
            <person name="Jin S."/>
            <person name="Johri S."/>
            <person name="Kim M."/>
            <person name="Overton L."/>
            <person name="Reardon M."/>
            <person name="Tsitrin T."/>
            <person name="Vuong H."/>
            <person name="Weaver B."/>
            <person name="Ciecko A."/>
            <person name="Tallon L."/>
            <person name="Jackson J."/>
            <person name="Pai G."/>
            <person name="Aken S.V."/>
            <person name="Utterback T."/>
            <person name="Reidmuller S."/>
            <person name="Feldblyum T."/>
            <person name="Hsiao J."/>
            <person name="Zismann V."/>
            <person name="Iobst S."/>
            <person name="de Vazeille A.R."/>
            <person name="Buell C.R."/>
            <person name="Ying K."/>
            <person name="Li Y."/>
            <person name="Lu T."/>
            <person name="Huang Y."/>
            <person name="Zhao Q."/>
            <person name="Feng Q."/>
            <person name="Zhang L."/>
            <person name="Zhu J."/>
            <person name="Weng Q."/>
            <person name="Mu J."/>
            <person name="Lu Y."/>
            <person name="Fan D."/>
            <person name="Liu Y."/>
            <person name="Guan J."/>
            <person name="Zhang Y."/>
            <person name="Yu S."/>
            <person name="Liu X."/>
            <person name="Zhang Y."/>
            <person name="Hong G."/>
            <person name="Han B."/>
            <person name="Choisne N."/>
            <person name="Demange N."/>
            <person name="Orjeda G."/>
            <person name="Samain S."/>
            <person name="Cattolico L."/>
            <person name="Pelletier E."/>
            <person name="Couloux A."/>
            <person name="Segurens B."/>
            <person name="Wincker P."/>
            <person name="D'Hont A."/>
            <person name="Scarpelli C."/>
            <person name="Weissenbach J."/>
            <person name="Salanoubat M."/>
            <person name="Quetier F."/>
            <person name="Yu Y."/>
            <person name="Kim H.R."/>
            <person name="Rambo T."/>
            <person name="Currie J."/>
            <person name="Collura K."/>
            <person name="Luo M."/>
            <person name="Yang T."/>
            <person name="Ammiraju J.S.S."/>
            <person name="Engler F."/>
            <person name="Soderlund C."/>
            <person name="Wing R.A."/>
            <person name="Palmer L.E."/>
            <person name="de la Bastide M."/>
            <person name="Spiegel L."/>
            <person name="Nascimento L."/>
            <person name="Zutavern T."/>
            <person name="O'Shaughnessy A."/>
            <person name="Dike S."/>
            <person name="Dedhia N."/>
            <person name="Preston R."/>
            <person name="Balija V."/>
            <person name="McCombie W.R."/>
            <person name="Chow T."/>
            <person name="Chen H."/>
            <person name="Chung M."/>
            <person name="Chen C."/>
            <person name="Shaw J."/>
            <person name="Wu H."/>
            <person name="Hsiao K."/>
            <person name="Chao Y."/>
            <person name="Chu M."/>
            <person name="Cheng C."/>
            <person name="Hour A."/>
            <person name="Lee P."/>
            <person name="Lin S."/>
            <person name="Lin Y."/>
            <person name="Liou J."/>
            <person name="Liu S."/>
            <person name="Hsing Y."/>
            <person name="Raghuvanshi S."/>
            <person name="Mohanty A."/>
            <person name="Bharti A.K."/>
            <person name="Gaur A."/>
            <person name="Gupta V."/>
            <person name="Kumar D."/>
            <person name="Ravi V."/>
            <person name="Vij S."/>
            <person name="Kapur A."/>
            <person name="Khurana P."/>
            <person name="Khurana P."/>
            <person name="Khurana J.P."/>
            <person name="Tyagi A.K."/>
            <person name="Gaikwad K."/>
            <person name="Singh A."/>
            <person name="Dalal V."/>
            <person name="Srivastava S."/>
            <person name="Dixit A."/>
            <person name="Pal A.K."/>
            <person name="Ghazi I.A."/>
            <person name="Yadav M."/>
            <person name="Pandit A."/>
            <person name="Bhargava A."/>
            <person name="Sureshbabu K."/>
            <person name="Batra K."/>
            <person name="Sharma T.R."/>
            <person name="Mohapatra T."/>
            <person name="Singh N.K."/>
            <person name="Messing J."/>
            <person name="Nelson A.B."/>
            <person name="Fuks G."/>
            <person name="Kavchok S."/>
            <person name="Keizer G."/>
            <person name="Linton E."/>
            <person name="Llaca V."/>
            <person name="Song R."/>
            <person name="Tanyolac B."/>
            <person name="Young S."/>
            <person name="Ho-Il K."/>
            <person name="Hahn J.H."/>
            <person name="Sangsakoo G."/>
            <person name="Vanavichit A."/>
            <person name="de Mattos Luiz.A.T."/>
            <person name="Zimmer P.D."/>
            <person name="Malone G."/>
            <person name="Dellagostin O."/>
            <person name="de Oliveira A.C."/>
            <person name="Bevan M."/>
            <person name="Bancroft I."/>
            <person name="Minx P."/>
            <person name="Cordum H."/>
            <person name="Wilson R."/>
            <person name="Cheng Z."/>
            <person name="Jin W."/>
            <person name="Jiang J."/>
            <person name="Leong S.A."/>
            <person name="Iwama H."/>
            <person name="Gojobori T."/>
            <person name="Itoh T."/>
            <person name="Niimura Y."/>
            <person name="Fujii Y."/>
            <person name="Habara T."/>
            <person name="Sakai H."/>
            <person name="Sato Y."/>
            <person name="Wilson G."/>
            <person name="Kumar K."/>
            <person name="McCouch S."/>
            <person name="Juretic N."/>
            <person name="Hoen D."/>
            <person name="Wright S."/>
            <person name="Bruskiewich R."/>
            <person name="Bureau T."/>
            <person name="Miyao A."/>
            <person name="Hirochika H."/>
            <person name="Nishikawa T."/>
            <person name="Kadowaki K."/>
            <person name="Sugiura M."/>
            <person name="Burr B."/>
            <person name="Sasaki T."/>
        </authorList>
    </citation>
    <scope>NUCLEOTIDE SEQUENCE [LARGE SCALE GENOMIC DNA]</scope>
    <source>
        <strain evidence="9">cv. Nipponbare</strain>
    </source>
</reference>
<protein>
    <recommendedName>
        <fullName evidence="6">Methyltransferase</fullName>
        <ecNumber evidence="6">2.1.1.-</ecNumber>
    </recommendedName>
</protein>
<dbReference type="Pfam" id="PF03141">
    <property type="entry name" value="Methyltransf_29"/>
    <property type="match status" value="2"/>
</dbReference>
<dbReference type="PANTHER" id="PTHR10108">
    <property type="entry name" value="SAM-DEPENDENT METHYLTRANSFERASE"/>
    <property type="match status" value="1"/>
</dbReference>
<keyword evidence="3 6" id="KW-0489">Methyltransferase</keyword>
<evidence type="ECO:0000256" key="5">
    <source>
        <dbReference type="ARBA" id="ARBA00037847"/>
    </source>
</evidence>
<comment type="similarity">
    <text evidence="2 6">Belongs to the methyltransferase superfamily.</text>
</comment>
<keyword evidence="4 6" id="KW-0812">Transmembrane</keyword>
<feature type="region of interest" description="Disordered" evidence="7">
    <location>
        <begin position="77"/>
        <end position="104"/>
    </location>
</feature>
<dbReference type="GO" id="GO:0012505">
    <property type="term" value="C:endomembrane system"/>
    <property type="evidence" value="ECO:0007669"/>
    <property type="project" value="UniProtKB-SubCell"/>
</dbReference>
<reference evidence="9" key="2">
    <citation type="journal article" date="2008" name="Nucleic Acids Res.">
        <title>The rice annotation project database (RAP-DB): 2008 update.</title>
        <authorList>
            <consortium name="The rice annotation project (RAP)"/>
        </authorList>
    </citation>
    <scope>GENOME REANNOTATION</scope>
    <source>
        <strain evidence="9">cv. Nipponbare</strain>
    </source>
</reference>
<dbReference type="GO" id="GO:0032259">
    <property type="term" value="P:methylation"/>
    <property type="evidence" value="ECO:0007669"/>
    <property type="project" value="UniProtKB-KW"/>
</dbReference>
<evidence type="ECO:0000256" key="4">
    <source>
        <dbReference type="ARBA" id="ARBA00022968"/>
    </source>
</evidence>
<dbReference type="InterPro" id="IPR029063">
    <property type="entry name" value="SAM-dependent_MTases_sf"/>
</dbReference>
<proteinExistence type="inferred from homology"/>
<evidence type="ECO:0000256" key="3">
    <source>
        <dbReference type="ARBA" id="ARBA00022603"/>
    </source>
</evidence>
<comment type="subcellular location">
    <subcellularLocation>
        <location evidence="5">Endomembrane system</location>
        <topology evidence="5">Single-pass membrane protein</topology>
    </subcellularLocation>
    <subcellularLocation>
        <location evidence="1 6">Membrane</location>
        <topology evidence="1 6">Single-pass type II membrane protein</topology>
    </subcellularLocation>
</comment>
<evidence type="ECO:0000313" key="8">
    <source>
        <dbReference type="EMBL" id="AAM92295.1"/>
    </source>
</evidence>
<dbReference type="GO" id="GO:0016020">
    <property type="term" value="C:membrane"/>
    <property type="evidence" value="ECO:0007669"/>
    <property type="project" value="UniProtKB-SubCell"/>
</dbReference>